<dbReference type="InterPro" id="IPR012674">
    <property type="entry name" value="Calycin"/>
</dbReference>
<proteinExistence type="evidence at transcript level"/>
<feature type="signal peptide" evidence="1">
    <location>
        <begin position="1"/>
        <end position="18"/>
    </location>
</feature>
<protein>
    <submittedName>
        <fullName evidence="2">Putative lipocalin-6 1</fullName>
    </submittedName>
</protein>
<evidence type="ECO:0000256" key="1">
    <source>
        <dbReference type="SAM" id="SignalP"/>
    </source>
</evidence>
<dbReference type="SUPFAM" id="SSF50814">
    <property type="entry name" value="Lipocalins"/>
    <property type="match status" value="1"/>
</dbReference>
<reference evidence="2" key="1">
    <citation type="journal article" date="2015" name="PLoS ONE">
        <title>An Insight into the Sialome of the Lone Star Tick, Amblyomma americanum, with a Glimpse on Its Time Dependent Gene Expression.</title>
        <authorList>
            <person name="Karim S."/>
            <person name="Ribeiro J.M."/>
        </authorList>
    </citation>
    <scope>NUCLEOTIDE SEQUENCE</scope>
    <source>
        <tissue evidence="2">Salivary gland</tissue>
    </source>
</reference>
<sequence>MAAFAGLLLCAHIVKAFATETTGSCTEGSQTGESIDGYELLKKGGPFRMVYRTFALTDEAYRCISSTTIEEDASIHKVTERVEFMTSISENSYSYNRSFIFECGTRGYDTMKSIEPDGISPLSYQFLSVDPQCIVLEDVSPQRYHYGNHPVEERNSNKQNTQQARRDCMLWVTGMASEPSESCTQLFGTLCGGSSARHHFNKAGCTLQGSDTNKMVAESKP</sequence>
<accession>A0A0C9RY20</accession>
<dbReference type="EMBL" id="GBZX01000189">
    <property type="protein sequence ID" value="JAG92551.1"/>
    <property type="molecule type" value="mRNA"/>
</dbReference>
<keyword evidence="1" id="KW-0732">Signal</keyword>
<dbReference type="AlphaFoldDB" id="A0A0C9RY20"/>
<dbReference type="GO" id="GO:0043176">
    <property type="term" value="F:amine binding"/>
    <property type="evidence" value="ECO:0007669"/>
    <property type="project" value="InterPro"/>
</dbReference>
<dbReference type="InterPro" id="IPR002970">
    <property type="entry name" value="Tick_his-bd"/>
</dbReference>
<dbReference type="Pfam" id="PF02098">
    <property type="entry name" value="His_binding"/>
    <property type="match status" value="1"/>
</dbReference>
<organism evidence="2">
    <name type="scientific">Amblyomma americanum</name>
    <name type="common">Lone star tick</name>
    <dbReference type="NCBI Taxonomy" id="6943"/>
    <lineage>
        <taxon>Eukaryota</taxon>
        <taxon>Metazoa</taxon>
        <taxon>Ecdysozoa</taxon>
        <taxon>Arthropoda</taxon>
        <taxon>Chelicerata</taxon>
        <taxon>Arachnida</taxon>
        <taxon>Acari</taxon>
        <taxon>Parasitiformes</taxon>
        <taxon>Ixodida</taxon>
        <taxon>Ixodoidea</taxon>
        <taxon>Ixodidae</taxon>
        <taxon>Amblyomminae</taxon>
        <taxon>Amblyomma</taxon>
    </lineage>
</organism>
<dbReference type="GO" id="GO:0030682">
    <property type="term" value="P:symbiont-mediated perturbation of host defenses"/>
    <property type="evidence" value="ECO:0007669"/>
    <property type="project" value="InterPro"/>
</dbReference>
<evidence type="ECO:0000313" key="2">
    <source>
        <dbReference type="EMBL" id="JAG92551.1"/>
    </source>
</evidence>
<name>A0A0C9RY20_AMBAM</name>
<feature type="chain" id="PRO_5002219421" evidence="1">
    <location>
        <begin position="19"/>
        <end position="221"/>
    </location>
</feature>
<dbReference type="Gene3D" id="2.40.128.20">
    <property type="match status" value="1"/>
</dbReference>